<gene>
    <name evidence="1" type="ORF">H8L09_12740</name>
</gene>
<comment type="caution">
    <text evidence="1">The sequence shown here is derived from an EMBL/GenBank/DDBJ whole genome shotgun (WGS) entry which is preliminary data.</text>
</comment>
<dbReference type="Proteomes" id="UP000646540">
    <property type="component" value="Unassembled WGS sequence"/>
</dbReference>
<dbReference type="EMBL" id="JACNQW010000007">
    <property type="protein sequence ID" value="MBC5046232.1"/>
    <property type="molecule type" value="Genomic_DNA"/>
</dbReference>
<evidence type="ECO:0000313" key="2">
    <source>
        <dbReference type="Proteomes" id="UP000646540"/>
    </source>
</evidence>
<evidence type="ECO:0000313" key="1">
    <source>
        <dbReference type="EMBL" id="MBC5046232.1"/>
    </source>
</evidence>
<protein>
    <submittedName>
        <fullName evidence="1">Uncharacterized protein</fullName>
    </submittedName>
</protein>
<reference evidence="1" key="1">
    <citation type="submission" date="2020-08" db="EMBL/GenBank/DDBJ databases">
        <title>Genomic evolution and epidemiology of Klebsiella pneumoniae from a major hospital in Beijing, China, over a fifteen-year period: dissemination of known and novel high-risk clones.</title>
        <authorList>
            <person name="Palmieri M."/>
        </authorList>
    </citation>
    <scope>NUCLEOTIDE SEQUENCE</scope>
    <source>
        <strain evidence="1">K7050</strain>
    </source>
</reference>
<proteinExistence type="predicted"/>
<name>A0A8H9ZQC6_9ENTR</name>
<dbReference type="AlphaFoldDB" id="A0A8H9ZQC6"/>
<accession>A0A8H9ZQC6</accession>
<sequence>MALPKSIKEFYSYDEYSFIKECSRCACRRKHKLYTDLVDIERSVPYSENVSDAQQMYEWACEETEIVQTEVAFVSCCKCHKRDMVSFLDYFTDDILNKYKKSLNKDK</sequence>
<dbReference type="RefSeq" id="WP_139069106.1">
    <property type="nucleotide sequence ID" value="NZ_JACNQW010000007.1"/>
</dbReference>
<organism evidence="1 2">
    <name type="scientific">Klebsiella quasipneumoniae</name>
    <dbReference type="NCBI Taxonomy" id="1463165"/>
    <lineage>
        <taxon>Bacteria</taxon>
        <taxon>Pseudomonadati</taxon>
        <taxon>Pseudomonadota</taxon>
        <taxon>Gammaproteobacteria</taxon>
        <taxon>Enterobacterales</taxon>
        <taxon>Enterobacteriaceae</taxon>
        <taxon>Klebsiella/Raoultella group</taxon>
        <taxon>Klebsiella</taxon>
        <taxon>Klebsiella pneumoniae complex</taxon>
    </lineage>
</organism>